<feature type="region of interest" description="Disordered" evidence="1">
    <location>
        <begin position="109"/>
        <end position="130"/>
    </location>
</feature>
<organism evidence="2 3">
    <name type="scientific">Bacillus cereus HuA2-1</name>
    <dbReference type="NCBI Taxonomy" id="1053201"/>
    <lineage>
        <taxon>Bacteria</taxon>
        <taxon>Bacillati</taxon>
        <taxon>Bacillota</taxon>
        <taxon>Bacilli</taxon>
        <taxon>Bacillales</taxon>
        <taxon>Bacillaceae</taxon>
        <taxon>Bacillus</taxon>
        <taxon>Bacillus cereus group</taxon>
    </lineage>
</organism>
<sequence length="180" mass="20561">MKIEELIKLLKGNTAKVVGKKIGICDKRLLRGLKNAGYEYSKKSDIGWHFAGQGEAPLKKDIREFIAVADDTKVETTDDVLTKKDVSGLQKILSEWVPIKNAFNEIMQEKENSSSQKNTNPIHPLHERVREGGLKEKVSRTVYIDKETCTELGIFEDALRINRDDIIEIALREFFKKNKM</sequence>
<gene>
    <name evidence="2" type="ORF">IG3_02439</name>
</gene>
<proteinExistence type="predicted"/>
<evidence type="ECO:0000313" key="2">
    <source>
        <dbReference type="EMBL" id="EJV84829.1"/>
    </source>
</evidence>
<dbReference type="HOGENOM" id="CLU_1493326_0_0_9"/>
<protein>
    <submittedName>
        <fullName evidence="2">Uncharacterized protein</fullName>
    </submittedName>
</protein>
<dbReference type="OrthoDB" id="2942846at2"/>
<evidence type="ECO:0000256" key="1">
    <source>
        <dbReference type="SAM" id="MobiDB-lite"/>
    </source>
</evidence>
<name>J9C1H4_BACCE</name>
<dbReference type="RefSeq" id="WP_002136896.1">
    <property type="nucleotide sequence ID" value="NZ_JH804672.1"/>
</dbReference>
<accession>J9C1H4</accession>
<dbReference type="AlphaFoldDB" id="J9C1H4"/>
<dbReference type="PATRIC" id="fig|1053201.3.peg.2495"/>
<reference evidence="2 3" key="1">
    <citation type="submission" date="2012-04" db="EMBL/GenBank/DDBJ databases">
        <title>The Genome Sequence of Bacillus cereus HuA2-1.</title>
        <authorList>
            <consortium name="The Broad Institute Genome Sequencing Platform"/>
            <consortium name="The Broad Institute Genome Sequencing Center for Infectious Disease"/>
            <person name="Feldgarden M."/>
            <person name="Van der Auwera G.A."/>
            <person name="Mahillon J."/>
            <person name="Duprez V."/>
            <person name="Timmery S."/>
            <person name="Mattelet C."/>
            <person name="Dierick K."/>
            <person name="Sun M."/>
            <person name="Yu Z."/>
            <person name="Zhu L."/>
            <person name="Hu X."/>
            <person name="Shank E.B."/>
            <person name="Swiecicka I."/>
            <person name="Hansen B.M."/>
            <person name="Andrup L."/>
            <person name="Young S.K."/>
            <person name="Zeng Q."/>
            <person name="Gargeya S."/>
            <person name="Fitzgerald M."/>
            <person name="Haas B."/>
            <person name="Abouelleil A."/>
            <person name="Alvarado L."/>
            <person name="Arachchi H.M."/>
            <person name="Berlin A."/>
            <person name="Chapman S.B."/>
            <person name="Goldberg J."/>
            <person name="Griggs A."/>
            <person name="Gujja S."/>
            <person name="Hansen M."/>
            <person name="Howarth C."/>
            <person name="Imamovic A."/>
            <person name="Larimer J."/>
            <person name="McCowen C."/>
            <person name="Montmayeur A."/>
            <person name="Murphy C."/>
            <person name="Neiman D."/>
            <person name="Pearson M."/>
            <person name="Priest M."/>
            <person name="Roberts A."/>
            <person name="Saif S."/>
            <person name="Shea T."/>
            <person name="Sisk P."/>
            <person name="Sykes S."/>
            <person name="Wortman J."/>
            <person name="Nusbaum C."/>
            <person name="Birren B."/>
        </authorList>
    </citation>
    <scope>NUCLEOTIDE SEQUENCE [LARGE SCALE GENOMIC DNA]</scope>
    <source>
        <strain evidence="2 3">HuA2-1</strain>
    </source>
</reference>
<comment type="caution">
    <text evidence="2">The sequence shown here is derived from an EMBL/GenBank/DDBJ whole genome shotgun (WGS) entry which is preliminary data.</text>
</comment>
<dbReference type="Proteomes" id="UP000004136">
    <property type="component" value="Unassembled WGS sequence"/>
</dbReference>
<evidence type="ECO:0000313" key="3">
    <source>
        <dbReference type="Proteomes" id="UP000004136"/>
    </source>
</evidence>
<dbReference type="EMBL" id="AHDV01000016">
    <property type="protein sequence ID" value="EJV84829.1"/>
    <property type="molecule type" value="Genomic_DNA"/>
</dbReference>